<organism evidence="1 2">
    <name type="scientific">Anopheles arabiensis</name>
    <name type="common">Mosquito</name>
    <dbReference type="NCBI Taxonomy" id="7173"/>
    <lineage>
        <taxon>Eukaryota</taxon>
        <taxon>Metazoa</taxon>
        <taxon>Ecdysozoa</taxon>
        <taxon>Arthropoda</taxon>
        <taxon>Hexapoda</taxon>
        <taxon>Insecta</taxon>
        <taxon>Pterygota</taxon>
        <taxon>Neoptera</taxon>
        <taxon>Endopterygota</taxon>
        <taxon>Diptera</taxon>
        <taxon>Nematocera</taxon>
        <taxon>Culicoidea</taxon>
        <taxon>Culicidae</taxon>
        <taxon>Anophelinae</taxon>
        <taxon>Anopheles</taxon>
    </lineage>
</organism>
<keyword evidence="2" id="KW-1185">Reference proteome</keyword>
<evidence type="ECO:0000313" key="1">
    <source>
        <dbReference type="EnsemblMetazoa" id="AARA014493-PA"/>
    </source>
</evidence>
<evidence type="ECO:0000313" key="2">
    <source>
        <dbReference type="Proteomes" id="UP000075840"/>
    </source>
</evidence>
<dbReference type="Proteomes" id="UP000075840">
    <property type="component" value="Unassembled WGS sequence"/>
</dbReference>
<dbReference type="AlphaFoldDB" id="A0A182IG96"/>
<protein>
    <submittedName>
        <fullName evidence="1">Uncharacterized protein</fullName>
    </submittedName>
</protein>
<name>A0A182IG96_ANOAR</name>
<proteinExistence type="predicted"/>
<dbReference type="EnsemblMetazoa" id="AARA014493-RA">
    <property type="protein sequence ID" value="AARA014493-PA"/>
    <property type="gene ID" value="AARA014493"/>
</dbReference>
<sequence length="154" mass="17235">MEMAFQVSIFSYRVFITFACLFSIIVQRRKDKKIVIKTKTIKLGGVRLHLNNRGRKFLECVHRLVQQTKRSPVHSVLAYRKAQNRPAIVQTRGCCYTVCTILSRKIKCTGILAQDKIASQAPSAESAKNSASSCFAAAFSRSRNYIGGKLFAAT</sequence>
<accession>A0A182IG96</accession>
<dbReference type="VEuPathDB" id="VectorBase:AARA014493"/>
<dbReference type="EMBL" id="APCN01001539">
    <property type="status" value="NOT_ANNOTATED_CDS"/>
    <property type="molecule type" value="Genomic_DNA"/>
</dbReference>
<reference evidence="1" key="1">
    <citation type="submission" date="2022-08" db="UniProtKB">
        <authorList>
            <consortium name="EnsemblMetazoa"/>
        </authorList>
    </citation>
    <scope>IDENTIFICATION</scope>
    <source>
        <strain evidence="1">Dongola</strain>
    </source>
</reference>